<dbReference type="HOGENOM" id="CLU_600974_0_0_10"/>
<dbReference type="KEGG" id="fli:Fleli_1704"/>
<keyword evidence="1" id="KW-0472">Membrane</keyword>
<keyword evidence="1" id="KW-0812">Transmembrane</keyword>
<keyword evidence="4" id="KW-1185">Reference proteome</keyword>
<keyword evidence="1" id="KW-1133">Transmembrane helix</keyword>
<dbReference type="Pfam" id="PF12729">
    <property type="entry name" value="4HB_MCP_1"/>
    <property type="match status" value="1"/>
</dbReference>
<gene>
    <name evidence="3" type="ordered locus">Fleli_1704</name>
</gene>
<dbReference type="GO" id="GO:0016020">
    <property type="term" value="C:membrane"/>
    <property type="evidence" value="ECO:0007669"/>
    <property type="project" value="InterPro"/>
</dbReference>
<protein>
    <submittedName>
        <fullName evidence="3">HAMP domain-containing protein</fullName>
    </submittedName>
</protein>
<dbReference type="Gene3D" id="6.10.340.10">
    <property type="match status" value="1"/>
</dbReference>
<evidence type="ECO:0000259" key="2">
    <source>
        <dbReference type="PROSITE" id="PS50885"/>
    </source>
</evidence>
<dbReference type="PANTHER" id="PTHR32089">
    <property type="entry name" value="METHYL-ACCEPTING CHEMOTAXIS PROTEIN MCPB"/>
    <property type="match status" value="1"/>
</dbReference>
<dbReference type="AlphaFoldDB" id="I4AJH7"/>
<dbReference type="PROSITE" id="PS50885">
    <property type="entry name" value="HAMP"/>
    <property type="match status" value="1"/>
</dbReference>
<dbReference type="RefSeq" id="WP_014797567.1">
    <property type="nucleotide sequence ID" value="NC_018018.1"/>
</dbReference>
<evidence type="ECO:0000313" key="4">
    <source>
        <dbReference type="Proteomes" id="UP000006054"/>
    </source>
</evidence>
<dbReference type="InterPro" id="IPR003660">
    <property type="entry name" value="HAMP_dom"/>
</dbReference>
<feature type="domain" description="HAMP" evidence="2">
    <location>
        <begin position="200"/>
        <end position="252"/>
    </location>
</feature>
<name>I4AJH7_BERLS</name>
<dbReference type="EMBL" id="CP003345">
    <property type="protein sequence ID" value="AFM04112.1"/>
    <property type="molecule type" value="Genomic_DNA"/>
</dbReference>
<dbReference type="SUPFAM" id="SSF158472">
    <property type="entry name" value="HAMP domain-like"/>
    <property type="match status" value="1"/>
</dbReference>
<dbReference type="PANTHER" id="PTHR32089:SF112">
    <property type="entry name" value="LYSOZYME-LIKE PROTEIN-RELATED"/>
    <property type="match status" value="1"/>
</dbReference>
<dbReference type="Pfam" id="PF00672">
    <property type="entry name" value="HAMP"/>
    <property type="match status" value="1"/>
</dbReference>
<dbReference type="GO" id="GO:0007165">
    <property type="term" value="P:signal transduction"/>
    <property type="evidence" value="ECO:0007669"/>
    <property type="project" value="InterPro"/>
</dbReference>
<dbReference type="InterPro" id="IPR024478">
    <property type="entry name" value="HlyB_4HB_MCP"/>
</dbReference>
<proteinExistence type="predicted"/>
<dbReference type="CDD" id="cd06225">
    <property type="entry name" value="HAMP"/>
    <property type="match status" value="1"/>
</dbReference>
<evidence type="ECO:0000313" key="3">
    <source>
        <dbReference type="EMBL" id="AFM04112.1"/>
    </source>
</evidence>
<accession>I4AJH7</accession>
<dbReference type="OrthoDB" id="9767435at2"/>
<dbReference type="STRING" id="880071.Fleli_1704"/>
<dbReference type="Gene3D" id="3.30.450.20">
    <property type="entry name" value="PAS domain"/>
    <property type="match status" value="1"/>
</dbReference>
<dbReference type="eggNOG" id="COG5000">
    <property type="taxonomic scope" value="Bacteria"/>
</dbReference>
<feature type="transmembrane region" description="Helical" evidence="1">
    <location>
        <begin position="7"/>
        <end position="30"/>
    </location>
</feature>
<reference evidence="4" key="1">
    <citation type="submission" date="2012-06" db="EMBL/GenBank/DDBJ databases">
        <title>The complete genome of Flexibacter litoralis DSM 6794.</title>
        <authorList>
            <person name="Lucas S."/>
            <person name="Copeland A."/>
            <person name="Lapidus A."/>
            <person name="Glavina del Rio T."/>
            <person name="Dalin E."/>
            <person name="Tice H."/>
            <person name="Bruce D."/>
            <person name="Goodwin L."/>
            <person name="Pitluck S."/>
            <person name="Peters L."/>
            <person name="Ovchinnikova G."/>
            <person name="Lu M."/>
            <person name="Kyrpides N."/>
            <person name="Mavromatis K."/>
            <person name="Ivanova N."/>
            <person name="Brettin T."/>
            <person name="Detter J.C."/>
            <person name="Han C."/>
            <person name="Larimer F."/>
            <person name="Land M."/>
            <person name="Hauser L."/>
            <person name="Markowitz V."/>
            <person name="Cheng J.-F."/>
            <person name="Hugenholtz P."/>
            <person name="Woyke T."/>
            <person name="Wu D."/>
            <person name="Spring S."/>
            <person name="Lang E."/>
            <person name="Kopitz M."/>
            <person name="Brambilla E."/>
            <person name="Klenk H.-P."/>
            <person name="Eisen J.A."/>
        </authorList>
    </citation>
    <scope>NUCLEOTIDE SEQUENCE [LARGE SCALE GENOMIC DNA]</scope>
    <source>
        <strain evidence="4">ATCC 23117 / DSM 6794 / NBRC 15988 / NCIMB 1366 / Sio-4</strain>
    </source>
</reference>
<dbReference type="SMART" id="SM00304">
    <property type="entry name" value="HAMP"/>
    <property type="match status" value="1"/>
</dbReference>
<organism evidence="3 4">
    <name type="scientific">Bernardetia litoralis (strain ATCC 23117 / DSM 6794 / NBRC 15988 / NCIMB 1366 / Fx l1 / Sio-4)</name>
    <name type="common">Flexibacter litoralis</name>
    <dbReference type="NCBI Taxonomy" id="880071"/>
    <lineage>
        <taxon>Bacteria</taxon>
        <taxon>Pseudomonadati</taxon>
        <taxon>Bacteroidota</taxon>
        <taxon>Cytophagia</taxon>
        <taxon>Cytophagales</taxon>
        <taxon>Bernardetiaceae</taxon>
        <taxon>Bernardetia</taxon>
    </lineage>
</organism>
<feature type="transmembrane region" description="Helical" evidence="1">
    <location>
        <begin position="178"/>
        <end position="202"/>
    </location>
</feature>
<evidence type="ECO:0000256" key="1">
    <source>
        <dbReference type="SAM" id="Phobius"/>
    </source>
</evidence>
<dbReference type="Proteomes" id="UP000006054">
    <property type="component" value="Chromosome"/>
</dbReference>
<sequence precursor="true">MRLRTKLFAGLMVLFVVISLLAIVGGYAVYKLDKNSEGILVDNFISIGYTVEMLNSLDETRQAQQIMLHNSDYSSQIAANYKKAKANFEDNFELQAANTTEQDEAKLVAKLYEEYKEYISAFETSQDKNNLSINLYNKKIEPAYQTTKNQILGIYTLNKNAVLARSLYSKELANNNSLFIITLGLLSVGLTFGFILYFPIYITRPLVRLEEKLQAVSNYDYSQQLQIKSTDELGLLASTFNIMVNRLKEYEVSSVAKLMYRNKHTQAVMNQLQEGVLVLDENLKVVAINDLLAHLMQVGKPKNWMGKYAPDMALKSNLMRKLIAPTLKPRSIDNHTLQPSENLISEQNKEEYTRTLRIEAHGEEYVYQVTQQTFYTDTKGNKQFAGYIITVKEVKNKQPQISHMQTNSFLNQLEYNLVEWKNNEENEKSLQRINQLINTTQKFNRTLNGRLNITH</sequence>